<dbReference type="AlphaFoldDB" id="A0A6G9YUW4"/>
<evidence type="ECO:0000256" key="1">
    <source>
        <dbReference type="SAM" id="MobiDB-lite"/>
    </source>
</evidence>
<dbReference type="CDD" id="cd00090">
    <property type="entry name" value="HTH_ARSR"/>
    <property type="match status" value="1"/>
</dbReference>
<feature type="region of interest" description="Disordered" evidence="1">
    <location>
        <begin position="652"/>
        <end position="675"/>
    </location>
</feature>
<feature type="region of interest" description="Disordered" evidence="1">
    <location>
        <begin position="1"/>
        <end position="124"/>
    </location>
</feature>
<protein>
    <submittedName>
        <fullName evidence="2">Winged helix-turn-helix transcriptional regulator</fullName>
    </submittedName>
</protein>
<gene>
    <name evidence="2" type="ORF">F5544_27510</name>
</gene>
<feature type="compositionally biased region" description="Basic and acidic residues" evidence="1">
    <location>
        <begin position="210"/>
        <end position="219"/>
    </location>
</feature>
<accession>A0A6G9YUW4</accession>
<dbReference type="SUPFAM" id="SSF46785">
    <property type="entry name" value="Winged helix' DNA-binding domain"/>
    <property type="match status" value="1"/>
</dbReference>
<feature type="compositionally biased region" description="Basic and acidic residues" evidence="1">
    <location>
        <begin position="27"/>
        <end position="37"/>
    </location>
</feature>
<dbReference type="InterPro" id="IPR050313">
    <property type="entry name" value="Carb_Metab_HTH_regulators"/>
</dbReference>
<dbReference type="PANTHER" id="PTHR30363">
    <property type="entry name" value="HTH-TYPE TRANSCRIPTIONAL REGULATOR SRLR-RELATED"/>
    <property type="match status" value="1"/>
</dbReference>
<evidence type="ECO:0000313" key="3">
    <source>
        <dbReference type="Proteomes" id="UP000503540"/>
    </source>
</evidence>
<dbReference type="InterPro" id="IPR011991">
    <property type="entry name" value="ArsR-like_HTH"/>
</dbReference>
<dbReference type="Gene3D" id="1.10.10.10">
    <property type="entry name" value="Winged helix-like DNA-binding domain superfamily/Winged helix DNA-binding domain"/>
    <property type="match status" value="1"/>
</dbReference>
<evidence type="ECO:0000313" key="2">
    <source>
        <dbReference type="EMBL" id="QIS16917.1"/>
    </source>
</evidence>
<dbReference type="Proteomes" id="UP000503540">
    <property type="component" value="Chromosome"/>
</dbReference>
<feature type="compositionally biased region" description="Basic and acidic residues" evidence="1">
    <location>
        <begin position="107"/>
        <end position="124"/>
    </location>
</feature>
<name>A0A6G9YUW4_9NOCA</name>
<dbReference type="EMBL" id="CP046172">
    <property type="protein sequence ID" value="QIS16917.1"/>
    <property type="molecule type" value="Genomic_DNA"/>
</dbReference>
<feature type="compositionally biased region" description="Basic and acidic residues" evidence="1">
    <location>
        <begin position="44"/>
        <end position="76"/>
    </location>
</feature>
<organism evidence="2 3">
    <name type="scientific">Nocardia arthritidis</name>
    <dbReference type="NCBI Taxonomy" id="228602"/>
    <lineage>
        <taxon>Bacteria</taxon>
        <taxon>Bacillati</taxon>
        <taxon>Actinomycetota</taxon>
        <taxon>Actinomycetes</taxon>
        <taxon>Mycobacteriales</taxon>
        <taxon>Nocardiaceae</taxon>
        <taxon>Nocardia</taxon>
    </lineage>
</organism>
<keyword evidence="3" id="KW-1185">Reference proteome</keyword>
<feature type="compositionally biased region" description="Low complexity" evidence="1">
    <location>
        <begin position="419"/>
        <end position="431"/>
    </location>
</feature>
<dbReference type="KEGG" id="nah:F5544_27510"/>
<dbReference type="InterPro" id="IPR036390">
    <property type="entry name" value="WH_DNA-bd_sf"/>
</dbReference>
<dbReference type="PANTHER" id="PTHR30363:SF28">
    <property type="entry name" value="TRANSCRIPTIONAL REGULATORY PROTEIN-RELATED"/>
    <property type="match status" value="1"/>
</dbReference>
<feature type="compositionally biased region" description="Basic and acidic residues" evidence="1">
    <location>
        <begin position="157"/>
        <end position="166"/>
    </location>
</feature>
<feature type="region of interest" description="Disordered" evidence="1">
    <location>
        <begin position="480"/>
        <end position="499"/>
    </location>
</feature>
<dbReference type="Pfam" id="PF12840">
    <property type="entry name" value="HTH_20"/>
    <property type="match status" value="1"/>
</dbReference>
<proteinExistence type="predicted"/>
<dbReference type="InterPro" id="IPR036388">
    <property type="entry name" value="WH-like_DNA-bd_sf"/>
</dbReference>
<feature type="region of interest" description="Disordered" evidence="1">
    <location>
        <begin position="157"/>
        <end position="220"/>
    </location>
</feature>
<feature type="region of interest" description="Disordered" evidence="1">
    <location>
        <begin position="412"/>
        <end position="434"/>
    </location>
</feature>
<feature type="compositionally biased region" description="Basic and acidic residues" evidence="1">
    <location>
        <begin position="177"/>
        <end position="202"/>
    </location>
</feature>
<sequence>MHILDGPQAELQSGQHQSEHQAVVVHAADEVEQHQRIGDAQPQRADRRDSAAHREPGQRPHDQRDTGQRQHPMRPDAEDDVVAGEVGDAAPHPEEERTVRRRCAQPDGRHVPGEHVVDAESGLRPDDVRVESPFGDFALCQIGIHVVAEQRWCDAQRDDPEQHGPVELRSGQPVHRGSAETADREAPEQQPGQHHDDRADHAHRQRSGVRPREKAEHPHARCRILLHRLRADAERADRHQHRSGRAEQPDPVELNRFLPVEPRHFGFRAVQHRDGVIGRRYVEPECPAPERECLALECGCPAPRAVQYCHETQPSGRCRAQPAPSPRMAGANAEVLTRLITPVGSDPDDHRLRNHFVIQYGHCDQARSGSFRARPGRMWHLPSSGRQVLRAPLLDFGKEFRHTDVVKTVGLRNNDDGAGHSPAAGSAAAPATVGGEGHTRAAIVKLLLEEGPITATAIGERLGLAPAGVRRHLDALIESGEARAGRSAPWQQKGRGRPAKQYQLTAAGRGRLGHAYDDLAGAAIRQLGEIGGEQAITEFARKRARTIVAGIEPLDVHTPERTAAKAGEIAEAFTGAGFAASTRKVGAGVQICQHHCPVAHVAEEFPQLCEAELVAFRELLGTHVQRLATIANGDCACTTHVPLFVLPNTENRTATTESAAQPATVRTNDSGRSAE</sequence>
<reference evidence="2 3" key="1">
    <citation type="journal article" date="2019" name="ACS Chem. Biol.">
        <title>Identification and Mobilization of a Cryptic Antibiotic Biosynthesis Gene Locus from a Human-Pathogenic Nocardia Isolate.</title>
        <authorList>
            <person name="Herisse M."/>
            <person name="Ishida K."/>
            <person name="Porter J.L."/>
            <person name="Howden B."/>
            <person name="Hertweck C."/>
            <person name="Stinear T.P."/>
            <person name="Pidot S.J."/>
        </authorList>
    </citation>
    <scope>NUCLEOTIDE SEQUENCE [LARGE SCALE GENOMIC DNA]</scope>
    <source>
        <strain evidence="2 3">AUSMDU00012717</strain>
    </source>
</reference>